<sequence>MRGSVKALARGYEYMMGVLIFAPVADMKLTYVATCQNYGNQKRSGERRATDILNLMVKFLVLPYSNPSLRVAYIDEVEEREGGRFSTFITRGGISKASRGINLSEDIFACCNSTLRRGNVTHHEYIKSERNEMLVSTKYHYYIETKVAFGNGEQILSQDILSIRAQF</sequence>
<dbReference type="AlphaFoldDB" id="A0A200QAN9"/>
<dbReference type="OrthoDB" id="1742801at2759"/>
<dbReference type="GO" id="GO:0000148">
    <property type="term" value="C:1,3-beta-D-glucan synthase complex"/>
    <property type="evidence" value="ECO:0007669"/>
    <property type="project" value="InterPro"/>
</dbReference>
<dbReference type="InParanoid" id="A0A200QAN9"/>
<keyword evidence="3" id="KW-1185">Reference proteome</keyword>
<keyword evidence="2" id="KW-0808">Transferase</keyword>
<gene>
    <name evidence="2" type="ORF">BVC80_37g1</name>
</gene>
<feature type="domain" description="Glycosyl transferase 48" evidence="1">
    <location>
        <begin position="88"/>
        <end position="163"/>
    </location>
</feature>
<reference evidence="2 3" key="1">
    <citation type="journal article" date="2017" name="Mol. Plant">
        <title>The Genome of Medicinal Plant Macleaya cordata Provides New Insights into Benzylisoquinoline Alkaloids Metabolism.</title>
        <authorList>
            <person name="Liu X."/>
            <person name="Liu Y."/>
            <person name="Huang P."/>
            <person name="Ma Y."/>
            <person name="Qing Z."/>
            <person name="Tang Q."/>
            <person name="Cao H."/>
            <person name="Cheng P."/>
            <person name="Zheng Y."/>
            <person name="Yuan Z."/>
            <person name="Zhou Y."/>
            <person name="Liu J."/>
            <person name="Tang Z."/>
            <person name="Zhuo Y."/>
            <person name="Zhang Y."/>
            <person name="Yu L."/>
            <person name="Huang J."/>
            <person name="Yang P."/>
            <person name="Peng Q."/>
            <person name="Zhang J."/>
            <person name="Jiang W."/>
            <person name="Zhang Z."/>
            <person name="Lin K."/>
            <person name="Ro D.K."/>
            <person name="Chen X."/>
            <person name="Xiong X."/>
            <person name="Shang Y."/>
            <person name="Huang S."/>
            <person name="Zeng J."/>
        </authorList>
    </citation>
    <scope>NUCLEOTIDE SEQUENCE [LARGE SCALE GENOMIC DNA]</scope>
    <source>
        <strain evidence="3">cv. BLH2017</strain>
        <tissue evidence="2">Root</tissue>
    </source>
</reference>
<dbReference type="Pfam" id="PF02364">
    <property type="entry name" value="Glucan_synthase"/>
    <property type="match status" value="1"/>
</dbReference>
<organism evidence="2 3">
    <name type="scientific">Macleaya cordata</name>
    <name type="common">Five-seeded plume-poppy</name>
    <name type="synonym">Bocconia cordata</name>
    <dbReference type="NCBI Taxonomy" id="56857"/>
    <lineage>
        <taxon>Eukaryota</taxon>
        <taxon>Viridiplantae</taxon>
        <taxon>Streptophyta</taxon>
        <taxon>Embryophyta</taxon>
        <taxon>Tracheophyta</taxon>
        <taxon>Spermatophyta</taxon>
        <taxon>Magnoliopsida</taxon>
        <taxon>Ranunculales</taxon>
        <taxon>Papaveraceae</taxon>
        <taxon>Papaveroideae</taxon>
        <taxon>Macleaya</taxon>
    </lineage>
</organism>
<evidence type="ECO:0000313" key="3">
    <source>
        <dbReference type="Proteomes" id="UP000195402"/>
    </source>
</evidence>
<dbReference type="InterPro" id="IPR003440">
    <property type="entry name" value="Glyco_trans_48_dom"/>
</dbReference>
<dbReference type="PANTHER" id="PTHR12741">
    <property type="entry name" value="LYST-INTERACTING PROTEIN LIP5 DOPAMINE RESPONSIVE PROTEIN DRG-1"/>
    <property type="match status" value="1"/>
</dbReference>
<dbReference type="Proteomes" id="UP000195402">
    <property type="component" value="Unassembled WGS sequence"/>
</dbReference>
<dbReference type="GO" id="GO:0006075">
    <property type="term" value="P:(1-&gt;3)-beta-D-glucan biosynthetic process"/>
    <property type="evidence" value="ECO:0007669"/>
    <property type="project" value="InterPro"/>
</dbReference>
<dbReference type="PANTHER" id="PTHR12741:SF106">
    <property type="entry name" value="CALLOSE SYNTHASE 5"/>
    <property type="match status" value="1"/>
</dbReference>
<dbReference type="EMBL" id="MVGT01002477">
    <property type="protein sequence ID" value="OVA07516.1"/>
    <property type="molecule type" value="Genomic_DNA"/>
</dbReference>
<dbReference type="GO" id="GO:0005886">
    <property type="term" value="C:plasma membrane"/>
    <property type="evidence" value="ECO:0007669"/>
    <property type="project" value="TreeGrafter"/>
</dbReference>
<comment type="caution">
    <text evidence="2">The sequence shown here is derived from an EMBL/GenBank/DDBJ whole genome shotgun (WGS) entry which is preliminary data.</text>
</comment>
<evidence type="ECO:0000313" key="2">
    <source>
        <dbReference type="EMBL" id="OVA07516.1"/>
    </source>
</evidence>
<accession>A0A200QAN9</accession>
<dbReference type="GO" id="GO:0003843">
    <property type="term" value="F:1,3-beta-D-glucan synthase activity"/>
    <property type="evidence" value="ECO:0007669"/>
    <property type="project" value="InterPro"/>
</dbReference>
<name>A0A200QAN9_MACCD</name>
<dbReference type="STRING" id="56857.A0A200QAN9"/>
<evidence type="ECO:0000259" key="1">
    <source>
        <dbReference type="Pfam" id="PF02364"/>
    </source>
</evidence>
<proteinExistence type="predicted"/>
<protein>
    <submittedName>
        <fullName evidence="2">Glycosyl transferase</fullName>
    </submittedName>
</protein>